<feature type="domain" description="Lactate/malate dehydrogenase C-terminal" evidence="11">
    <location>
        <begin position="150"/>
        <end position="317"/>
    </location>
</feature>
<dbReference type="InterPro" id="IPR001236">
    <property type="entry name" value="Lactate/malate_DH_N"/>
</dbReference>
<feature type="modified residue" description="Phosphotyrosine" evidence="7">
    <location>
        <position position="226"/>
    </location>
</feature>
<evidence type="ECO:0000259" key="11">
    <source>
        <dbReference type="Pfam" id="PF02866"/>
    </source>
</evidence>
<comment type="function">
    <text evidence="7">Catalyzes the conversion of lactate to pyruvate.</text>
</comment>
<evidence type="ECO:0000256" key="9">
    <source>
        <dbReference type="PIRSR" id="PIRSR000102-3"/>
    </source>
</evidence>
<dbReference type="CDD" id="cd05292">
    <property type="entry name" value="LDH_2"/>
    <property type="match status" value="1"/>
</dbReference>
<evidence type="ECO:0000259" key="10">
    <source>
        <dbReference type="Pfam" id="PF00056"/>
    </source>
</evidence>
<dbReference type="GO" id="GO:0005737">
    <property type="term" value="C:cytoplasm"/>
    <property type="evidence" value="ECO:0007669"/>
    <property type="project" value="UniProtKB-SubCell"/>
</dbReference>
<evidence type="ECO:0000256" key="4">
    <source>
        <dbReference type="ARBA" id="ARBA00023002"/>
    </source>
</evidence>
<keyword evidence="7" id="KW-0963">Cytoplasm</keyword>
<keyword evidence="4 7" id="KW-0560">Oxidoreductase</keyword>
<feature type="binding site" evidence="7">
    <location>
        <position position="93"/>
    </location>
    <ligand>
        <name>substrate</name>
    </ligand>
</feature>
<dbReference type="SUPFAM" id="SSF51735">
    <property type="entry name" value="NAD(P)-binding Rossmann-fold domains"/>
    <property type="match status" value="1"/>
</dbReference>
<dbReference type="PRINTS" id="PR00086">
    <property type="entry name" value="LLDHDRGNASE"/>
</dbReference>
<dbReference type="InterPro" id="IPR011304">
    <property type="entry name" value="L-lactate_DH"/>
</dbReference>
<evidence type="ECO:0000313" key="13">
    <source>
        <dbReference type="Proteomes" id="UP000317835"/>
    </source>
</evidence>
<comment type="activity regulation">
    <text evidence="7">Allosterically activated by fructose 1,6-bisphosphate (FBP).</text>
</comment>
<keyword evidence="7" id="KW-0597">Phosphoprotein</keyword>
<evidence type="ECO:0000256" key="5">
    <source>
        <dbReference type="ARBA" id="ARBA00023027"/>
    </source>
</evidence>
<evidence type="ECO:0000256" key="3">
    <source>
        <dbReference type="ARBA" id="ARBA00012967"/>
    </source>
</evidence>
<feature type="binding site" evidence="7">
    <location>
        <position position="70"/>
    </location>
    <ligand>
        <name>NAD(+)</name>
        <dbReference type="ChEBI" id="CHEBI:57540"/>
    </ligand>
</feature>
<comment type="subcellular location">
    <subcellularLocation>
        <location evidence="7">Cytoplasm</location>
    </subcellularLocation>
</comment>
<organism evidence="12 13">
    <name type="scientific">Tautonia plasticadhaerens</name>
    <dbReference type="NCBI Taxonomy" id="2527974"/>
    <lineage>
        <taxon>Bacteria</taxon>
        <taxon>Pseudomonadati</taxon>
        <taxon>Planctomycetota</taxon>
        <taxon>Planctomycetia</taxon>
        <taxon>Isosphaerales</taxon>
        <taxon>Isosphaeraceae</taxon>
        <taxon>Tautonia</taxon>
    </lineage>
</organism>
<feature type="binding site" evidence="9">
    <location>
        <position position="100"/>
    </location>
    <ligand>
        <name>NAD(+)</name>
        <dbReference type="ChEBI" id="CHEBI:57540"/>
    </ligand>
</feature>
<sequence>MMAAGARRGKVGLVGTGMVGSSFAYALMQRSVATELVLVDLDRRRAEGEAMDLNHGLPFVSPMRIRAGDYDDLAGAEAVVITAGRNQRPGETRIDLLQKNAEVIADIVPMVAAAAPDSVIVVASNPVDVLTQIAADCAGLPEGRVIGSGTVLDTARFRVLLGEHFAVNPRSVHAYVIGEHGDTQVPVWSLADIGGVRIDHFVGPGGRQKSEVDRDRIAEQTRRAAYEIIQRKQATYYAIGLGLLGVVEAILRDQKTVITVCSPMLGRCGIEVRMSASLPTVVGRSGAEHVVELPLSDEEAEAFRHSVRTLRASLDQVRRG</sequence>
<dbReference type="Proteomes" id="UP000317835">
    <property type="component" value="Chromosome"/>
</dbReference>
<evidence type="ECO:0000256" key="8">
    <source>
        <dbReference type="PIRSR" id="PIRSR000102-1"/>
    </source>
</evidence>
<dbReference type="GO" id="GO:0004459">
    <property type="term" value="F:L-lactate dehydrogenase (NAD+) activity"/>
    <property type="evidence" value="ECO:0007669"/>
    <property type="project" value="UniProtKB-UniRule"/>
</dbReference>
<dbReference type="KEGG" id="tpla:ElP_47930"/>
<feature type="binding site" evidence="7">
    <location>
        <begin position="125"/>
        <end position="128"/>
    </location>
    <ligand>
        <name>substrate</name>
    </ligand>
</feature>
<dbReference type="InterPro" id="IPR018177">
    <property type="entry name" value="L-lactate_DH_AS"/>
</dbReference>
<proteinExistence type="inferred from homology"/>
<dbReference type="NCBIfam" id="TIGR01771">
    <property type="entry name" value="L-LDH-NAD"/>
    <property type="match status" value="1"/>
</dbReference>
<keyword evidence="7" id="KW-0021">Allosteric enzyme</keyword>
<dbReference type="SUPFAM" id="SSF56327">
    <property type="entry name" value="LDH C-terminal domain-like"/>
    <property type="match status" value="1"/>
</dbReference>
<dbReference type="InterPro" id="IPR015955">
    <property type="entry name" value="Lactate_DH/Glyco_Ohase_4_C"/>
</dbReference>
<dbReference type="PIRSF" id="PIRSF000102">
    <property type="entry name" value="Lac_mal_DH"/>
    <property type="match status" value="1"/>
</dbReference>
<dbReference type="RefSeq" id="WP_197446308.1">
    <property type="nucleotide sequence ID" value="NZ_CP036426.1"/>
</dbReference>
<feature type="binding site" evidence="9">
    <location>
        <begin position="15"/>
        <end position="20"/>
    </location>
    <ligand>
        <name>NAD(+)</name>
        <dbReference type="ChEBI" id="CHEBI:57540"/>
    </ligand>
</feature>
<keyword evidence="5 7" id="KW-0520">NAD</keyword>
<feature type="domain" description="Lactate/malate dehydrogenase N-terminal" evidence="10">
    <location>
        <begin position="10"/>
        <end position="147"/>
    </location>
</feature>
<dbReference type="AlphaFoldDB" id="A0A518H7R2"/>
<reference evidence="12 13" key="1">
    <citation type="submission" date="2019-02" db="EMBL/GenBank/DDBJ databases">
        <title>Deep-cultivation of Planctomycetes and their phenomic and genomic characterization uncovers novel biology.</title>
        <authorList>
            <person name="Wiegand S."/>
            <person name="Jogler M."/>
            <person name="Boedeker C."/>
            <person name="Pinto D."/>
            <person name="Vollmers J."/>
            <person name="Rivas-Marin E."/>
            <person name="Kohn T."/>
            <person name="Peeters S.H."/>
            <person name="Heuer A."/>
            <person name="Rast P."/>
            <person name="Oberbeckmann S."/>
            <person name="Bunk B."/>
            <person name="Jeske O."/>
            <person name="Meyerdierks A."/>
            <person name="Storesund J.E."/>
            <person name="Kallscheuer N."/>
            <person name="Luecker S."/>
            <person name="Lage O.M."/>
            <person name="Pohl T."/>
            <person name="Merkel B.J."/>
            <person name="Hornburger P."/>
            <person name="Mueller R.-W."/>
            <person name="Bruemmer F."/>
            <person name="Labrenz M."/>
            <person name="Spormann A.M."/>
            <person name="Op den Camp H."/>
            <person name="Overmann J."/>
            <person name="Amann R."/>
            <person name="Jetten M.S.M."/>
            <person name="Mascher T."/>
            <person name="Medema M.H."/>
            <person name="Devos D.P."/>
            <person name="Kaster A.-K."/>
            <person name="Ovreas L."/>
            <person name="Rohde M."/>
            <person name="Galperin M.Y."/>
            <person name="Jogler C."/>
        </authorList>
    </citation>
    <scope>NUCLEOTIDE SEQUENCE [LARGE SCALE GENOMIC DNA]</scope>
    <source>
        <strain evidence="12 13">ElP</strain>
    </source>
</reference>
<feature type="binding site" evidence="7">
    <location>
        <begin position="123"/>
        <end position="125"/>
    </location>
    <ligand>
        <name>NAD(+)</name>
        <dbReference type="ChEBI" id="CHEBI:57540"/>
    </ligand>
</feature>
<dbReference type="Pfam" id="PF02866">
    <property type="entry name" value="Ldh_1_C"/>
    <property type="match status" value="1"/>
</dbReference>
<comment type="similarity">
    <text evidence="2 7">Belongs to the LDH/MDH superfamily. LDH family.</text>
</comment>
<feature type="binding site" evidence="7">
    <location>
        <position position="87"/>
    </location>
    <ligand>
        <name>substrate</name>
    </ligand>
</feature>
<dbReference type="EC" id="1.1.1.27" evidence="3 7"/>
<evidence type="ECO:0000256" key="7">
    <source>
        <dbReference type="HAMAP-Rule" id="MF_00488"/>
    </source>
</evidence>
<protein>
    <recommendedName>
        <fullName evidence="3 7">L-lactate dehydrogenase</fullName>
        <shortName evidence="7">L-LDH</shortName>
        <ecNumber evidence="3 7">1.1.1.27</ecNumber>
    </recommendedName>
</protein>
<dbReference type="EMBL" id="CP036426">
    <property type="protein sequence ID" value="QDV36864.1"/>
    <property type="molecule type" value="Genomic_DNA"/>
</dbReference>
<name>A0A518H7R2_9BACT</name>
<dbReference type="InterPro" id="IPR036291">
    <property type="entry name" value="NAD(P)-bd_dom_sf"/>
</dbReference>
<dbReference type="Gene3D" id="3.90.110.10">
    <property type="entry name" value="Lactate dehydrogenase/glycoside hydrolase, family 4, C-terminal"/>
    <property type="match status" value="1"/>
</dbReference>
<dbReference type="HAMAP" id="MF_00488">
    <property type="entry name" value="Lactate_dehydrog"/>
    <property type="match status" value="1"/>
</dbReference>
<evidence type="ECO:0000256" key="6">
    <source>
        <dbReference type="ARBA" id="ARBA00049258"/>
    </source>
</evidence>
<dbReference type="UniPathway" id="UPA00554">
    <property type="reaction ID" value="UER00611"/>
</dbReference>
<gene>
    <name evidence="12" type="primary">ldh_2</name>
    <name evidence="7" type="synonym">ldh</name>
    <name evidence="12" type="ORF">ElP_47930</name>
</gene>
<comment type="pathway">
    <text evidence="1 7">Fermentation; pyruvate fermentation to lactate; (S)-lactate from pyruvate: step 1/1.</text>
</comment>
<dbReference type="Gene3D" id="3.40.50.720">
    <property type="entry name" value="NAD(P)-binding Rossmann-like Domain"/>
    <property type="match status" value="1"/>
</dbReference>
<evidence type="ECO:0000256" key="2">
    <source>
        <dbReference type="ARBA" id="ARBA00006054"/>
    </source>
</evidence>
<comment type="catalytic activity">
    <reaction evidence="6 7">
        <text>(S)-lactate + NAD(+) = pyruvate + NADH + H(+)</text>
        <dbReference type="Rhea" id="RHEA:23444"/>
        <dbReference type="ChEBI" id="CHEBI:15361"/>
        <dbReference type="ChEBI" id="CHEBI:15378"/>
        <dbReference type="ChEBI" id="CHEBI:16651"/>
        <dbReference type="ChEBI" id="CHEBI:57540"/>
        <dbReference type="ChEBI" id="CHEBI:57945"/>
        <dbReference type="EC" id="1.1.1.27"/>
    </reaction>
</comment>
<comment type="caution">
    <text evidence="7">Lacks conserved residue(s) required for the propagation of feature annotation.</text>
</comment>
<dbReference type="Pfam" id="PF00056">
    <property type="entry name" value="Ldh_1_N"/>
    <property type="match status" value="1"/>
</dbReference>
<dbReference type="GO" id="GO:0006096">
    <property type="term" value="P:glycolytic process"/>
    <property type="evidence" value="ECO:0007669"/>
    <property type="project" value="UniProtKB-UniRule"/>
</dbReference>
<feature type="binding site" evidence="7">
    <location>
        <position position="148"/>
    </location>
    <ligand>
        <name>NAD(+)</name>
        <dbReference type="ChEBI" id="CHEBI:57540"/>
    </ligand>
</feature>
<dbReference type="PANTHER" id="PTHR43128">
    <property type="entry name" value="L-2-HYDROXYCARBOXYLATE DEHYDROGENASE (NAD(P)(+))"/>
    <property type="match status" value="1"/>
</dbReference>
<dbReference type="InterPro" id="IPR001557">
    <property type="entry name" value="L-lactate/malate_DH"/>
</dbReference>
<feature type="binding site" evidence="7">
    <location>
        <begin position="153"/>
        <end position="156"/>
    </location>
    <ligand>
        <name>substrate</name>
    </ligand>
</feature>
<feature type="binding site" evidence="7">
    <location>
        <position position="158"/>
    </location>
    <ligand>
        <name>beta-D-fructose 1,6-bisphosphate</name>
        <dbReference type="ChEBI" id="CHEBI:32966"/>
        <note>allosteric activator</note>
    </ligand>
</feature>
<dbReference type="PROSITE" id="PS00064">
    <property type="entry name" value="L_LDH"/>
    <property type="match status" value="1"/>
</dbReference>
<feature type="binding site" evidence="7">
    <location>
        <position position="235"/>
    </location>
    <ligand>
        <name>substrate</name>
    </ligand>
</feature>
<keyword evidence="13" id="KW-1185">Reference proteome</keyword>
<feature type="binding site" evidence="7">
    <location>
        <position position="173"/>
    </location>
    <ligand>
        <name>beta-D-fructose 1,6-bisphosphate</name>
        <dbReference type="ChEBI" id="CHEBI:32966"/>
        <note>allosteric activator</note>
    </ligand>
</feature>
<evidence type="ECO:0000313" key="12">
    <source>
        <dbReference type="EMBL" id="QDV36864.1"/>
    </source>
</evidence>
<feature type="binding site" evidence="7">
    <location>
        <position position="45"/>
    </location>
    <ligand>
        <name>NAD(+)</name>
        <dbReference type="ChEBI" id="CHEBI:57540"/>
    </ligand>
</feature>
<accession>A0A518H7R2</accession>
<comment type="subunit">
    <text evidence="7">Homotetramer.</text>
</comment>
<feature type="active site" description="Proton acceptor" evidence="7 8">
    <location>
        <position position="180"/>
    </location>
</feature>
<dbReference type="GO" id="GO:0006089">
    <property type="term" value="P:lactate metabolic process"/>
    <property type="evidence" value="ECO:0007669"/>
    <property type="project" value="TreeGrafter"/>
</dbReference>
<feature type="binding site" evidence="7">
    <location>
        <position position="19"/>
    </location>
    <ligand>
        <name>NAD(+)</name>
        <dbReference type="ChEBI" id="CHEBI:57540"/>
    </ligand>
</feature>
<dbReference type="NCBIfam" id="NF000824">
    <property type="entry name" value="PRK00066.1"/>
    <property type="match status" value="1"/>
</dbReference>
<feature type="binding site" evidence="7 9">
    <location>
        <position position="40"/>
    </location>
    <ligand>
        <name>NAD(+)</name>
        <dbReference type="ChEBI" id="CHEBI:57540"/>
    </ligand>
</feature>
<evidence type="ECO:0000256" key="1">
    <source>
        <dbReference type="ARBA" id="ARBA00004843"/>
    </source>
</evidence>
<dbReference type="PANTHER" id="PTHR43128:SF16">
    <property type="entry name" value="L-LACTATE DEHYDROGENASE"/>
    <property type="match status" value="1"/>
</dbReference>
<dbReference type="InterPro" id="IPR022383">
    <property type="entry name" value="Lactate/malate_DH_C"/>
</dbReference>